<keyword evidence="3" id="KW-0413">Isomerase</keyword>
<proteinExistence type="predicted"/>
<evidence type="ECO:0000256" key="1">
    <source>
        <dbReference type="SAM" id="Coils"/>
    </source>
</evidence>
<feature type="coiled-coil region" evidence="1">
    <location>
        <begin position="280"/>
        <end position="355"/>
    </location>
</feature>
<protein>
    <submittedName>
        <fullName evidence="3">Protein disulfide isomerase</fullName>
    </submittedName>
</protein>
<organism evidence="3 4">
    <name type="scientific">Rhizoctonia solani</name>
    <dbReference type="NCBI Taxonomy" id="456999"/>
    <lineage>
        <taxon>Eukaryota</taxon>
        <taxon>Fungi</taxon>
        <taxon>Dikarya</taxon>
        <taxon>Basidiomycota</taxon>
        <taxon>Agaricomycotina</taxon>
        <taxon>Agaricomycetes</taxon>
        <taxon>Cantharellales</taxon>
        <taxon>Ceratobasidiaceae</taxon>
        <taxon>Rhizoctonia</taxon>
    </lineage>
</organism>
<dbReference type="Proteomes" id="UP000650533">
    <property type="component" value="Chromosome 1"/>
</dbReference>
<dbReference type="GeneID" id="67026033"/>
<reference evidence="3" key="1">
    <citation type="submission" date="2020-05" db="EMBL/GenBank/DDBJ databases">
        <title>Evolutionary and genomic comparisons of hybrid uninucleate and nonhybrid Rhizoctonia fungi.</title>
        <authorList>
            <person name="Li C."/>
            <person name="Chen X."/>
        </authorList>
    </citation>
    <scope>NUCLEOTIDE SEQUENCE</scope>
    <source>
        <strain evidence="3">AG-1 IA</strain>
    </source>
</reference>
<evidence type="ECO:0000256" key="2">
    <source>
        <dbReference type="SAM" id="MobiDB-lite"/>
    </source>
</evidence>
<evidence type="ECO:0000313" key="4">
    <source>
        <dbReference type="Proteomes" id="UP000650533"/>
    </source>
</evidence>
<dbReference type="GO" id="GO:0016853">
    <property type="term" value="F:isomerase activity"/>
    <property type="evidence" value="ECO:0007669"/>
    <property type="project" value="UniProtKB-KW"/>
</dbReference>
<dbReference type="EMBL" id="CP059658">
    <property type="protein sequence ID" value="QRW15752.1"/>
    <property type="molecule type" value="Genomic_DNA"/>
</dbReference>
<keyword evidence="1" id="KW-0175">Coiled coil</keyword>
<feature type="region of interest" description="Disordered" evidence="2">
    <location>
        <begin position="1"/>
        <end position="36"/>
    </location>
</feature>
<name>A0A8H8NP49_9AGAM</name>
<accession>A0A8H8NP49</accession>
<evidence type="ECO:0000313" key="3">
    <source>
        <dbReference type="EMBL" id="QRW15752.1"/>
    </source>
</evidence>
<dbReference type="KEGG" id="rsx:RhiXN_03753"/>
<sequence length="365" mass="41366">MSSCLRDPSNRSDLPVTSRANLKRRPNPSSIRSEADATGVQWLLSSEWTPGKPTGRGRRLTMPPGEAFKEIHDLFSLLSSHFRSSQLLNPEDKGLVTDGAYIEAKHYMMKLQALLDELRTLKVDSNQEDSKQGLLISIDSAISQAQTWVEQKRALALSQEEHSKIYWRAHPPSPSQGPRVVSEKRNIPELGSDSTPPWPTLHANVPTDRTEGGSNPDVTVPWLLSPNWAPNELALSRKRFTKPPKEALTDMAHLYLALQSQFYYPSLRFEDGEPMMTESYAETQHYLMKLQELLDELEALKVVGEDEARKTRLTDEIKRASASVKEWIEKEKIKAQKLEERIQFLIAEEERKQELQPEASGCVIA</sequence>
<dbReference type="RefSeq" id="XP_043175989.1">
    <property type="nucleotide sequence ID" value="XM_043323570.1"/>
</dbReference>
<dbReference type="AlphaFoldDB" id="A0A8H8NP49"/>
<gene>
    <name evidence="3" type="ORF">RhiXN_03753</name>
</gene>